<keyword evidence="3" id="KW-1185">Reference proteome</keyword>
<feature type="compositionally biased region" description="Basic residues" evidence="1">
    <location>
        <begin position="69"/>
        <end position="79"/>
    </location>
</feature>
<evidence type="ECO:0000313" key="2">
    <source>
        <dbReference type="EMBL" id="GBO29463.1"/>
    </source>
</evidence>
<feature type="region of interest" description="Disordered" evidence="1">
    <location>
        <begin position="63"/>
        <end position="93"/>
    </location>
</feature>
<organism evidence="2 3">
    <name type="scientific">Araneus ventricosus</name>
    <name type="common">Orbweaver spider</name>
    <name type="synonym">Epeira ventricosa</name>
    <dbReference type="NCBI Taxonomy" id="182803"/>
    <lineage>
        <taxon>Eukaryota</taxon>
        <taxon>Metazoa</taxon>
        <taxon>Ecdysozoa</taxon>
        <taxon>Arthropoda</taxon>
        <taxon>Chelicerata</taxon>
        <taxon>Arachnida</taxon>
        <taxon>Araneae</taxon>
        <taxon>Araneomorphae</taxon>
        <taxon>Entelegynae</taxon>
        <taxon>Araneoidea</taxon>
        <taxon>Araneidae</taxon>
        <taxon>Araneus</taxon>
    </lineage>
</organism>
<name>A0A4Y2VVP1_ARAVE</name>
<proteinExistence type="predicted"/>
<reference evidence="2 3" key="1">
    <citation type="journal article" date="2019" name="Sci. Rep.">
        <title>Orb-weaving spider Araneus ventricosus genome elucidates the spidroin gene catalogue.</title>
        <authorList>
            <person name="Kono N."/>
            <person name="Nakamura H."/>
            <person name="Ohtoshi R."/>
            <person name="Moran D.A.P."/>
            <person name="Shinohara A."/>
            <person name="Yoshida Y."/>
            <person name="Fujiwara M."/>
            <person name="Mori M."/>
            <person name="Tomita M."/>
            <person name="Arakawa K."/>
        </authorList>
    </citation>
    <scope>NUCLEOTIDE SEQUENCE [LARGE SCALE GENOMIC DNA]</scope>
</reference>
<accession>A0A4Y2VVP1</accession>
<protein>
    <submittedName>
        <fullName evidence="2">Uncharacterized protein</fullName>
    </submittedName>
</protein>
<evidence type="ECO:0000313" key="3">
    <source>
        <dbReference type="Proteomes" id="UP000499080"/>
    </source>
</evidence>
<gene>
    <name evidence="2" type="ORF">AVEN_87185_1</name>
</gene>
<dbReference type="AlphaFoldDB" id="A0A4Y2VVP1"/>
<evidence type="ECO:0000256" key="1">
    <source>
        <dbReference type="SAM" id="MobiDB-lite"/>
    </source>
</evidence>
<comment type="caution">
    <text evidence="2">The sequence shown here is derived from an EMBL/GenBank/DDBJ whole genome shotgun (WGS) entry which is preliminary data.</text>
</comment>
<dbReference type="Proteomes" id="UP000499080">
    <property type="component" value="Unassembled WGS sequence"/>
</dbReference>
<sequence>MTRKTPELAPPLQTSALHQQEDVWPPVYYKGATDPIHDGSSVESGFEPGILRLRGRHLTTRTPRAVPNRSRKHFATKKKSLPEGSHGFDHMKT</sequence>
<dbReference type="EMBL" id="BGPR01052627">
    <property type="protein sequence ID" value="GBO29463.1"/>
    <property type="molecule type" value="Genomic_DNA"/>
</dbReference>